<dbReference type="EMBL" id="JAHCVI010000003">
    <property type="protein sequence ID" value="KAG7287134.1"/>
    <property type="molecule type" value="Genomic_DNA"/>
</dbReference>
<keyword evidence="8" id="KW-1185">Reference proteome</keyword>
<keyword evidence="4 6" id="KW-0472">Membrane</keyword>
<feature type="transmembrane region" description="Helical" evidence="6">
    <location>
        <begin position="201"/>
        <end position="218"/>
    </location>
</feature>
<name>A0AAD4HUM8_9PEZI</name>
<dbReference type="AlphaFoldDB" id="A0AAD4HUM8"/>
<dbReference type="PANTHER" id="PTHR35042:SF1">
    <property type="entry name" value="DUF1772-DOMAIN-CONTAINING PROTEIN"/>
    <property type="match status" value="1"/>
</dbReference>
<evidence type="ECO:0000256" key="6">
    <source>
        <dbReference type="SAM" id="Phobius"/>
    </source>
</evidence>
<dbReference type="Pfam" id="PF08592">
    <property type="entry name" value="Anthrone_oxy"/>
    <property type="match status" value="1"/>
</dbReference>
<dbReference type="InterPro" id="IPR013901">
    <property type="entry name" value="Anthrone_oxy"/>
</dbReference>
<evidence type="ECO:0000313" key="8">
    <source>
        <dbReference type="Proteomes" id="UP001197093"/>
    </source>
</evidence>
<proteinExistence type="inferred from homology"/>
<organism evidence="7 8">
    <name type="scientific">Staphylotrichum longicolle</name>
    <dbReference type="NCBI Taxonomy" id="669026"/>
    <lineage>
        <taxon>Eukaryota</taxon>
        <taxon>Fungi</taxon>
        <taxon>Dikarya</taxon>
        <taxon>Ascomycota</taxon>
        <taxon>Pezizomycotina</taxon>
        <taxon>Sordariomycetes</taxon>
        <taxon>Sordariomycetidae</taxon>
        <taxon>Sordariales</taxon>
        <taxon>Chaetomiaceae</taxon>
        <taxon>Staphylotrichum</taxon>
    </lineage>
</organism>
<evidence type="ECO:0000256" key="3">
    <source>
        <dbReference type="ARBA" id="ARBA00022989"/>
    </source>
</evidence>
<reference evidence="7" key="1">
    <citation type="submission" date="2023-02" db="EMBL/GenBank/DDBJ databases">
        <authorList>
            <person name="Palmer J.M."/>
        </authorList>
    </citation>
    <scope>NUCLEOTIDE SEQUENCE</scope>
    <source>
        <strain evidence="7">FW57</strain>
    </source>
</reference>
<evidence type="ECO:0000313" key="7">
    <source>
        <dbReference type="EMBL" id="KAG7287134.1"/>
    </source>
</evidence>
<feature type="transmembrane region" description="Helical" evidence="6">
    <location>
        <begin position="68"/>
        <end position="86"/>
    </location>
</feature>
<keyword evidence="2 6" id="KW-0812">Transmembrane</keyword>
<comment type="similarity">
    <text evidence="5">Belongs to the anthrone oxygenase family.</text>
</comment>
<dbReference type="GO" id="GO:0016020">
    <property type="term" value="C:membrane"/>
    <property type="evidence" value="ECO:0007669"/>
    <property type="project" value="UniProtKB-SubCell"/>
</dbReference>
<comment type="caution">
    <text evidence="7">The sequence shown here is derived from an EMBL/GenBank/DDBJ whole genome shotgun (WGS) entry which is preliminary data.</text>
</comment>
<dbReference type="PANTHER" id="PTHR35042">
    <property type="entry name" value="ANTHRONE OXYGENASE ENCC"/>
    <property type="match status" value="1"/>
</dbReference>
<gene>
    <name evidence="7" type="ORF">NEMBOFW57_006639</name>
</gene>
<comment type="subcellular location">
    <subcellularLocation>
        <location evidence="1">Membrane</location>
        <topology evidence="1">Multi-pass membrane protein</topology>
    </subcellularLocation>
</comment>
<feature type="transmembrane region" description="Helical" evidence="6">
    <location>
        <begin position="102"/>
        <end position="121"/>
    </location>
</feature>
<dbReference type="Proteomes" id="UP001197093">
    <property type="component" value="Unassembled WGS sequence"/>
</dbReference>
<keyword evidence="3 6" id="KW-1133">Transmembrane helix</keyword>
<evidence type="ECO:0000256" key="4">
    <source>
        <dbReference type="ARBA" id="ARBA00023136"/>
    </source>
</evidence>
<protein>
    <submittedName>
        <fullName evidence="7">Uncharacterized protein</fullName>
    </submittedName>
</protein>
<accession>A0AAD4HUM8</accession>
<evidence type="ECO:0000256" key="2">
    <source>
        <dbReference type="ARBA" id="ARBA00022692"/>
    </source>
</evidence>
<evidence type="ECO:0000256" key="1">
    <source>
        <dbReference type="ARBA" id="ARBA00004141"/>
    </source>
</evidence>
<sequence>MPLPTLLPLVQWAAVASPTLYAGITLQYSLTFYILASTTTSPTTRGTTTPNPKLLARQWLALYQLGPYWVAPLIHAGTLSNLYLAFSSRPSSSSSSSSSSNLHLLAALLTLSILPLTFLYFEPGINGACKWKAAALLRKDDHDDEQGGTAVQLLLPERKGGGVGVVVKASTVRHSASEASKRWAEREGMEGLVRAWAGRNHGRWVLGVVAGLVGFLAVRTRMMVQ</sequence>
<evidence type="ECO:0000256" key="5">
    <source>
        <dbReference type="ARBA" id="ARBA00034313"/>
    </source>
</evidence>